<dbReference type="EMBL" id="HACG01043371">
    <property type="protein sequence ID" value="CEK90236.1"/>
    <property type="molecule type" value="Transcribed_RNA"/>
</dbReference>
<evidence type="ECO:0000256" key="1">
    <source>
        <dbReference type="SAM" id="MobiDB-lite"/>
    </source>
</evidence>
<gene>
    <name evidence="2" type="primary">ORF175674</name>
</gene>
<organism evidence="2">
    <name type="scientific">Arion vulgaris</name>
    <dbReference type="NCBI Taxonomy" id="1028688"/>
    <lineage>
        <taxon>Eukaryota</taxon>
        <taxon>Metazoa</taxon>
        <taxon>Spiralia</taxon>
        <taxon>Lophotrochozoa</taxon>
        <taxon>Mollusca</taxon>
        <taxon>Gastropoda</taxon>
        <taxon>Heterobranchia</taxon>
        <taxon>Euthyneura</taxon>
        <taxon>Panpulmonata</taxon>
        <taxon>Eupulmonata</taxon>
        <taxon>Stylommatophora</taxon>
        <taxon>Helicina</taxon>
        <taxon>Arionoidea</taxon>
        <taxon>Arionidae</taxon>
        <taxon>Arion</taxon>
    </lineage>
</organism>
<proteinExistence type="predicted"/>
<accession>A0A0B7BD48</accession>
<evidence type="ECO:0000313" key="2">
    <source>
        <dbReference type="EMBL" id="CEK90236.1"/>
    </source>
</evidence>
<sequence>MSRNMQAQTDQKNATPAPRNTKTFTANSMSEISMHRNAGGSCHKYKTVTLKFAYFTQKKHPEIFPNFAMFQNT</sequence>
<feature type="region of interest" description="Disordered" evidence="1">
    <location>
        <begin position="1"/>
        <end position="23"/>
    </location>
</feature>
<reference evidence="2" key="1">
    <citation type="submission" date="2014-12" db="EMBL/GenBank/DDBJ databases">
        <title>Insight into the proteome of Arion vulgaris.</title>
        <authorList>
            <person name="Aradska J."/>
            <person name="Bulat T."/>
            <person name="Smidak R."/>
            <person name="Sarate P."/>
            <person name="Gangsoo J."/>
            <person name="Sialana F."/>
            <person name="Bilban M."/>
            <person name="Lubec G."/>
        </authorList>
    </citation>
    <scope>NUCLEOTIDE SEQUENCE</scope>
    <source>
        <tissue evidence="2">Skin</tissue>
    </source>
</reference>
<name>A0A0B7BD48_9EUPU</name>
<dbReference type="AlphaFoldDB" id="A0A0B7BD48"/>
<protein>
    <submittedName>
        <fullName evidence="2">Uncharacterized protein</fullName>
    </submittedName>
</protein>